<reference evidence="1 2" key="1">
    <citation type="submission" date="2013-10" db="EMBL/GenBank/DDBJ databases">
        <title>Complete genome sequence of Corynebacterium lactis DSM 45799(T), isolated from raw cow milk.</title>
        <authorList>
            <person name="Ruckert C."/>
            <person name="Albersmeier A."/>
            <person name="Lipski A."/>
            <person name="Kalinowski J."/>
        </authorList>
    </citation>
    <scope>NUCLEOTIDE SEQUENCE [LARGE SCALE GENOMIC DNA]</scope>
    <source>
        <strain evidence="1 2">RW2-5</strain>
    </source>
</reference>
<accession>A0A0K2H427</accession>
<dbReference type="KEGG" id="clw:CLAC_04070"/>
<organism evidence="1 2">
    <name type="scientific">Corynebacterium lactis RW2-5</name>
    <dbReference type="NCBI Taxonomy" id="1408189"/>
    <lineage>
        <taxon>Bacteria</taxon>
        <taxon>Bacillati</taxon>
        <taxon>Actinomycetota</taxon>
        <taxon>Actinomycetes</taxon>
        <taxon>Mycobacteriales</taxon>
        <taxon>Corynebacteriaceae</taxon>
        <taxon>Corynebacterium</taxon>
    </lineage>
</organism>
<dbReference type="AlphaFoldDB" id="A0A0K2H427"/>
<keyword evidence="2" id="KW-1185">Reference proteome</keyword>
<gene>
    <name evidence="1" type="ORF">CLAC_04070</name>
</gene>
<dbReference type="Proteomes" id="UP000058446">
    <property type="component" value="Chromosome"/>
</dbReference>
<dbReference type="EMBL" id="CP006841">
    <property type="protein sequence ID" value="ALA68476.1"/>
    <property type="molecule type" value="Genomic_DNA"/>
</dbReference>
<proteinExistence type="predicted"/>
<protein>
    <submittedName>
        <fullName evidence="1">Uncharacterized protein</fullName>
    </submittedName>
</protein>
<name>A0A0K2H427_9CORY</name>
<evidence type="ECO:0000313" key="2">
    <source>
        <dbReference type="Proteomes" id="UP000058446"/>
    </source>
</evidence>
<evidence type="ECO:0000313" key="1">
    <source>
        <dbReference type="EMBL" id="ALA68476.1"/>
    </source>
</evidence>
<sequence>MVLIAGSAVRCEAMTSEDAAMEVARAASPFSEAFAALNTSPWFEASRLDDTVARSAARVLIAAAYEVQ</sequence>